<accession>A0A317Z5D6</accession>
<evidence type="ECO:0000313" key="2">
    <source>
        <dbReference type="Proteomes" id="UP000246351"/>
    </source>
</evidence>
<organism evidence="1 2">
    <name type="scientific">Staphylococcus pseudintermedius</name>
    <dbReference type="NCBI Taxonomy" id="283734"/>
    <lineage>
        <taxon>Bacteria</taxon>
        <taxon>Bacillati</taxon>
        <taxon>Bacillota</taxon>
        <taxon>Bacilli</taxon>
        <taxon>Bacillales</taxon>
        <taxon>Staphylococcaceae</taxon>
        <taxon>Staphylococcus</taxon>
        <taxon>Staphylococcus intermedius group</taxon>
    </lineage>
</organism>
<dbReference type="Proteomes" id="UP000246351">
    <property type="component" value="Unassembled WGS sequence"/>
</dbReference>
<dbReference type="AlphaFoldDB" id="A0A317Z5D6"/>
<reference evidence="1 2" key="1">
    <citation type="journal article" date="2018" name="Vet. Microbiol.">
        <title>Clonal diversity and geographic distribution of methicillin-resistant Staphylococcus pseudintermedius from Australian animals: Discovery of novel sequence types.</title>
        <authorList>
            <person name="Worthing K.A."/>
            <person name="Abraham S."/>
            <person name="Coombs G.W."/>
            <person name="Pang S."/>
            <person name="Saputra S."/>
            <person name="Jordan D."/>
            <person name="Trott D.J."/>
            <person name="Norris J.M."/>
        </authorList>
    </citation>
    <scope>NUCLEOTIDE SEQUENCE [LARGE SCALE GENOMIC DNA]</scope>
    <source>
        <strain evidence="1 2">ST71 3</strain>
    </source>
</reference>
<evidence type="ECO:0000313" key="1">
    <source>
        <dbReference type="EMBL" id="PWZ94780.1"/>
    </source>
</evidence>
<gene>
    <name evidence="1" type="ORF">DD924_16735</name>
</gene>
<sequence length="32" mass="3851">MSWFALLLAGLFEVLGVLWLNEYARQHQKRFI</sequence>
<feature type="non-terminal residue" evidence="1">
    <location>
        <position position="32"/>
    </location>
</feature>
<comment type="caution">
    <text evidence="1">The sequence shown here is derived from an EMBL/GenBank/DDBJ whole genome shotgun (WGS) entry which is preliminary data.</text>
</comment>
<protein>
    <submittedName>
        <fullName evidence="1">QacE family quaternary ammonium compound efflux SMR transporter</fullName>
    </submittedName>
</protein>
<proteinExistence type="predicted"/>
<dbReference type="EMBL" id="QEIV01001911">
    <property type="protein sequence ID" value="PWZ94780.1"/>
    <property type="molecule type" value="Genomic_DNA"/>
</dbReference>
<name>A0A317Z5D6_STAPS</name>